<reference evidence="3 4" key="1">
    <citation type="journal article" date="2012" name="BMC Genomics">
        <title>Tools to kill: Genome of one of the most destructive plant pathogenic fungi Macrophomina phaseolina.</title>
        <authorList>
            <person name="Islam M.S."/>
            <person name="Haque M.S."/>
            <person name="Islam M.M."/>
            <person name="Emdad E.M."/>
            <person name="Halim A."/>
            <person name="Hossen Q.M.M."/>
            <person name="Hossain M.Z."/>
            <person name="Ahmed B."/>
            <person name="Rahim S."/>
            <person name="Rahman M.S."/>
            <person name="Alam M.M."/>
            <person name="Hou S."/>
            <person name="Wan X."/>
            <person name="Saito J.A."/>
            <person name="Alam M."/>
        </authorList>
    </citation>
    <scope>NUCLEOTIDE SEQUENCE [LARGE SCALE GENOMIC DNA]</scope>
    <source>
        <strain evidence="3 4">MS6</strain>
    </source>
</reference>
<comment type="caution">
    <text evidence="3">The sequence shown here is derived from an EMBL/GenBank/DDBJ whole genome shotgun (WGS) entry which is preliminary data.</text>
</comment>
<feature type="compositionally biased region" description="Basic and acidic residues" evidence="1">
    <location>
        <begin position="292"/>
        <end position="306"/>
    </location>
</feature>
<name>K2RZ11_MACPH</name>
<dbReference type="Pfam" id="PF20994">
    <property type="entry name" value="CENPU"/>
    <property type="match status" value="1"/>
</dbReference>
<organism evidence="3 4">
    <name type="scientific">Macrophomina phaseolina (strain MS6)</name>
    <name type="common">Charcoal rot fungus</name>
    <dbReference type="NCBI Taxonomy" id="1126212"/>
    <lineage>
        <taxon>Eukaryota</taxon>
        <taxon>Fungi</taxon>
        <taxon>Dikarya</taxon>
        <taxon>Ascomycota</taxon>
        <taxon>Pezizomycotina</taxon>
        <taxon>Dothideomycetes</taxon>
        <taxon>Dothideomycetes incertae sedis</taxon>
        <taxon>Botryosphaeriales</taxon>
        <taxon>Botryosphaeriaceae</taxon>
        <taxon>Macrophomina</taxon>
    </lineage>
</organism>
<feature type="compositionally biased region" description="Acidic residues" evidence="1">
    <location>
        <begin position="307"/>
        <end position="327"/>
    </location>
</feature>
<feature type="compositionally biased region" description="Low complexity" evidence="1">
    <location>
        <begin position="72"/>
        <end position="93"/>
    </location>
</feature>
<accession>K2RZ11</accession>
<evidence type="ECO:0000259" key="2">
    <source>
        <dbReference type="Pfam" id="PF20994"/>
    </source>
</evidence>
<feature type="compositionally biased region" description="Acidic residues" evidence="1">
    <location>
        <begin position="205"/>
        <end position="214"/>
    </location>
</feature>
<dbReference type="AlphaFoldDB" id="K2RZ11"/>
<protein>
    <recommendedName>
        <fullName evidence="2">Inner kinetochore subunit AME1 domain-containing protein</fullName>
    </recommendedName>
</protein>
<dbReference type="VEuPathDB" id="FungiDB:MPH_07363"/>
<dbReference type="eggNOG" id="ENOG502SGUR">
    <property type="taxonomic scope" value="Eukaryota"/>
</dbReference>
<feature type="compositionally biased region" description="Polar residues" evidence="1">
    <location>
        <begin position="110"/>
        <end position="149"/>
    </location>
</feature>
<evidence type="ECO:0000313" key="3">
    <source>
        <dbReference type="EMBL" id="EKG15439.1"/>
    </source>
</evidence>
<evidence type="ECO:0000313" key="4">
    <source>
        <dbReference type="Proteomes" id="UP000007129"/>
    </source>
</evidence>
<dbReference type="InterPro" id="IPR048743">
    <property type="entry name" value="AME1"/>
</dbReference>
<dbReference type="HOGENOM" id="CLU_362085_0_0_1"/>
<sequence>MAPNDREERRRMRQRGAGTSGLSVGNFGFTFGASALPAQLSARRTPRTLPSQPSSRRTPVAAAAPVQRSARKTPASTSSRRASYAAPAQASSRKSPAPLPPRASVRKTPTETSTADAQGSSSARVTRSAQRRTTTPSKQGEPTLVTPSVTGKRKRPSAVTVPDSQGDELEQNDEEHRTSARKGGNGSPQRSGRRLQATPAVVTEDAQDELEDNDADHTLSTEKGPQSSLMSARSTSAASSPGLFVTRNESSPLQTFKRPGRPRKSTGGSKNTAIEPSGSAVHRGRRSLHVTRGHEDVIEEEVVQREVDEEGEHLDGEEEEMEDDLSVDELSPAAVRRKSRHDPESDADSEVSQLESEGQTSDEEVMSRASTPQASGSNIRQKLPQKPPAPTRKPHKSQRTATAPARIRPRQTSDRGPRIPVTVYRLSAPRKPADDASQIDELELPTPSVATNTRLPTVNAVDILAQITSELTARMSASLLNQAAEVGTADKPRRAELTRRARTVDAFATELADRLFELTEAVDTGEALRGRVKAALKEKVALRSEFLGIRKEREEVALQMDAVRKAHMEAQAKRRRDEELSDALFGIETAVQRGREKAVMEGRQDEGPEMDVLWEVGEVLTRGVSAVGPSGGLADRVQEFGGFLERAAGVVEGRL</sequence>
<dbReference type="InParanoid" id="K2RZ11"/>
<feature type="compositionally biased region" description="Basic residues" evidence="1">
    <location>
        <begin position="282"/>
        <end position="291"/>
    </location>
</feature>
<feature type="compositionally biased region" description="Polar residues" evidence="1">
    <location>
        <begin position="48"/>
        <end position="57"/>
    </location>
</feature>
<dbReference type="Proteomes" id="UP000007129">
    <property type="component" value="Unassembled WGS sequence"/>
</dbReference>
<evidence type="ECO:0000256" key="1">
    <source>
        <dbReference type="SAM" id="MobiDB-lite"/>
    </source>
</evidence>
<feature type="region of interest" description="Disordered" evidence="1">
    <location>
        <begin position="1"/>
        <end position="420"/>
    </location>
</feature>
<feature type="compositionally biased region" description="Polar residues" evidence="1">
    <location>
        <begin position="221"/>
        <end position="239"/>
    </location>
</feature>
<feature type="domain" description="Inner kinetochore subunit AME1" evidence="2">
    <location>
        <begin position="457"/>
        <end position="645"/>
    </location>
</feature>
<feature type="compositionally biased region" description="Polar residues" evidence="1">
    <location>
        <begin position="350"/>
        <end position="359"/>
    </location>
</feature>
<feature type="compositionally biased region" description="Basic and acidic residues" evidence="1">
    <location>
        <begin position="1"/>
        <end position="10"/>
    </location>
</feature>
<gene>
    <name evidence="3" type="ORF">MPH_07363</name>
</gene>
<proteinExistence type="predicted"/>
<feature type="compositionally biased region" description="Polar residues" evidence="1">
    <location>
        <begin position="368"/>
        <end position="380"/>
    </location>
</feature>
<dbReference type="OrthoDB" id="5377952at2759"/>
<dbReference type="EMBL" id="AHHD01000298">
    <property type="protein sequence ID" value="EKG15439.1"/>
    <property type="molecule type" value="Genomic_DNA"/>
</dbReference>
<dbReference type="STRING" id="1126212.K2RZ11"/>